<dbReference type="Proteomes" id="UP000593571">
    <property type="component" value="Unassembled WGS sequence"/>
</dbReference>
<dbReference type="AlphaFoldDB" id="A0A7J8JGU9"/>
<proteinExistence type="predicted"/>
<feature type="region of interest" description="Disordered" evidence="1">
    <location>
        <begin position="1"/>
        <end position="63"/>
    </location>
</feature>
<comment type="caution">
    <text evidence="2">The sequence shown here is derived from an EMBL/GenBank/DDBJ whole genome shotgun (WGS) entry which is preliminary data.</text>
</comment>
<keyword evidence="3" id="KW-1185">Reference proteome</keyword>
<accession>A0A7J8JGU9</accession>
<dbReference type="EMBL" id="JACASE010000002">
    <property type="protein sequence ID" value="KAF6496077.1"/>
    <property type="molecule type" value="Genomic_DNA"/>
</dbReference>
<organism evidence="2 3">
    <name type="scientific">Rousettus aegyptiacus</name>
    <name type="common">Egyptian fruit bat</name>
    <name type="synonym">Pteropus aegyptiacus</name>
    <dbReference type="NCBI Taxonomy" id="9407"/>
    <lineage>
        <taxon>Eukaryota</taxon>
        <taxon>Metazoa</taxon>
        <taxon>Chordata</taxon>
        <taxon>Craniata</taxon>
        <taxon>Vertebrata</taxon>
        <taxon>Euteleostomi</taxon>
        <taxon>Mammalia</taxon>
        <taxon>Eutheria</taxon>
        <taxon>Laurasiatheria</taxon>
        <taxon>Chiroptera</taxon>
        <taxon>Yinpterochiroptera</taxon>
        <taxon>Pteropodoidea</taxon>
        <taxon>Pteropodidae</taxon>
        <taxon>Rousettinae</taxon>
        <taxon>Rousettus</taxon>
    </lineage>
</organism>
<sequence length="142" mass="15482">MAASPAAPLTFHLQEKLPSGRHRGSPRLGERRTVRRLPGTRRRPAPASGGREPRPDPLSRRVPYSFSCSHGTDGITPSAFTTNGARVAATFRPVSFEKLHVTAWGPHCTGHGQASSSSFVKNSASNSCRYRFMNYKCCQVVS</sequence>
<evidence type="ECO:0000256" key="1">
    <source>
        <dbReference type="SAM" id="MobiDB-lite"/>
    </source>
</evidence>
<name>A0A7J8JGU9_ROUAE</name>
<reference evidence="2 3" key="1">
    <citation type="journal article" date="2020" name="Nature">
        <title>Six reference-quality genomes reveal evolution of bat adaptations.</title>
        <authorList>
            <person name="Jebb D."/>
            <person name="Huang Z."/>
            <person name="Pippel M."/>
            <person name="Hughes G.M."/>
            <person name="Lavrichenko K."/>
            <person name="Devanna P."/>
            <person name="Winkler S."/>
            <person name="Jermiin L.S."/>
            <person name="Skirmuntt E.C."/>
            <person name="Katzourakis A."/>
            <person name="Burkitt-Gray L."/>
            <person name="Ray D.A."/>
            <person name="Sullivan K.A.M."/>
            <person name="Roscito J.G."/>
            <person name="Kirilenko B.M."/>
            <person name="Davalos L.M."/>
            <person name="Corthals A.P."/>
            <person name="Power M.L."/>
            <person name="Jones G."/>
            <person name="Ransome R.D."/>
            <person name="Dechmann D.K.N."/>
            <person name="Locatelli A.G."/>
            <person name="Puechmaille S.J."/>
            <person name="Fedrigo O."/>
            <person name="Jarvis E.D."/>
            <person name="Hiller M."/>
            <person name="Vernes S.C."/>
            <person name="Myers E.W."/>
            <person name="Teeling E.C."/>
        </authorList>
    </citation>
    <scope>NUCLEOTIDE SEQUENCE [LARGE SCALE GENOMIC DNA]</scope>
    <source>
        <strain evidence="2">MRouAeg1</strain>
        <tissue evidence="2">Muscle</tissue>
    </source>
</reference>
<evidence type="ECO:0000313" key="2">
    <source>
        <dbReference type="EMBL" id="KAF6496077.1"/>
    </source>
</evidence>
<protein>
    <submittedName>
        <fullName evidence="2">Uncharacterized protein</fullName>
    </submittedName>
</protein>
<gene>
    <name evidence="2" type="ORF">HJG63_010315</name>
</gene>
<evidence type="ECO:0000313" key="3">
    <source>
        <dbReference type="Proteomes" id="UP000593571"/>
    </source>
</evidence>
<feature type="compositionally biased region" description="Basic residues" evidence="1">
    <location>
        <begin position="33"/>
        <end position="44"/>
    </location>
</feature>